<dbReference type="InterPro" id="IPR045006">
    <property type="entry name" value="CHLI-like"/>
</dbReference>
<dbReference type="InterPro" id="IPR001208">
    <property type="entry name" value="MCM_dom"/>
</dbReference>
<dbReference type="GO" id="GO:0003677">
    <property type="term" value="F:DNA binding"/>
    <property type="evidence" value="ECO:0007669"/>
    <property type="project" value="InterPro"/>
</dbReference>
<feature type="domain" description="AAA+ ATPase" evidence="4">
    <location>
        <begin position="212"/>
        <end position="395"/>
    </location>
</feature>
<evidence type="ECO:0000256" key="2">
    <source>
        <dbReference type="ARBA" id="ARBA00022741"/>
    </source>
</evidence>
<dbReference type="InterPro" id="IPR025158">
    <property type="entry name" value="Mg_chelat-rel_C"/>
</dbReference>
<organism evidence="5 6">
    <name type="scientific">Thermodesulfobium acidiphilum</name>
    <dbReference type="NCBI Taxonomy" id="1794699"/>
    <lineage>
        <taxon>Bacteria</taxon>
        <taxon>Pseudomonadati</taxon>
        <taxon>Thermodesulfobiota</taxon>
        <taxon>Thermodesulfobiia</taxon>
        <taxon>Thermodesulfobiales</taxon>
        <taxon>Thermodesulfobiaceae</taxon>
        <taxon>Thermodesulfobium</taxon>
    </lineage>
</organism>
<evidence type="ECO:0000256" key="3">
    <source>
        <dbReference type="ARBA" id="ARBA00022840"/>
    </source>
</evidence>
<dbReference type="PANTHER" id="PTHR32039">
    <property type="entry name" value="MAGNESIUM-CHELATASE SUBUNIT CHLI"/>
    <property type="match status" value="1"/>
</dbReference>
<dbReference type="InterPro" id="IPR000523">
    <property type="entry name" value="Mg_chelatse_chII-like_cat_dom"/>
</dbReference>
<dbReference type="Proteomes" id="UP000244792">
    <property type="component" value="Chromosome"/>
</dbReference>
<comment type="similarity">
    <text evidence="1">Belongs to the Mg-chelatase subunits D/I family. ComM subfamily.</text>
</comment>
<dbReference type="OrthoDB" id="9813147at2"/>
<evidence type="ECO:0000313" key="5">
    <source>
        <dbReference type="EMBL" id="AWB10231.1"/>
    </source>
</evidence>
<accession>A0A2R4W094</accession>
<dbReference type="SUPFAM" id="SSF54211">
    <property type="entry name" value="Ribosomal protein S5 domain 2-like"/>
    <property type="match status" value="1"/>
</dbReference>
<dbReference type="AlphaFoldDB" id="A0A2R4W094"/>
<dbReference type="InterPro" id="IPR020568">
    <property type="entry name" value="Ribosomal_Su5_D2-typ_SF"/>
</dbReference>
<keyword evidence="6" id="KW-1185">Reference proteome</keyword>
<sequence>MISKVKSVTLNGLDAYLVDIEVSFTTGYPGFTIVGLPDTVIQESRERIKTALKHVYNEIPVKKITVNLAPADLRKEGSYLDLPVAIGILEAAEIIRKVSENMAFIGELGLDGQIRGVSGAISLALGAKKLGIESLVLSVENAHECAIVPEVKTYSFSNLNQVIEVFRGDVSIDNFLTKRELEEEIETNFDIDYSDVKGQERAKRAITISAVGRHNILLMGPPGSGKSMLMKRFPTILPHLDDEESIVVTQIYSLIGEMKNRKSLIRKRPFRSPHHSISLAGLTGGGSPPKPGEMSLAHRGILFLDEILEFRKDLIESLRQPLEDGKITISRASSSLTFPAQFLLAACSNPCKCGYFKDRFNPCTCTLSDIKKYRSKLSGPIRDRFDIMLEVPRLSNEELLGMKPGKTSEEMKNEILKAKKFQLARTKGVVKNNSELSPKEIKKYIILDDKAKKLLATAIDNHHFSARAYDKILKLSRTIADLDEEEIVKPQHIAEAISLRNIKWDPYD</sequence>
<dbReference type="Gene3D" id="3.40.50.300">
    <property type="entry name" value="P-loop containing nucleotide triphosphate hydrolases"/>
    <property type="match status" value="1"/>
</dbReference>
<protein>
    <submittedName>
        <fullName evidence="5">Magnesium chelatase family protein</fullName>
    </submittedName>
</protein>
<dbReference type="EMBL" id="CP020921">
    <property type="protein sequence ID" value="AWB10231.1"/>
    <property type="molecule type" value="Genomic_DNA"/>
</dbReference>
<dbReference type="PRINTS" id="PR01657">
    <property type="entry name" value="MCMFAMILY"/>
</dbReference>
<evidence type="ECO:0000256" key="1">
    <source>
        <dbReference type="ARBA" id="ARBA00006354"/>
    </source>
</evidence>
<keyword evidence="3" id="KW-0067">ATP-binding</keyword>
<dbReference type="PANTHER" id="PTHR32039:SF7">
    <property type="entry name" value="COMPETENCE PROTEIN COMM"/>
    <property type="match status" value="1"/>
</dbReference>
<evidence type="ECO:0000313" key="6">
    <source>
        <dbReference type="Proteomes" id="UP000244792"/>
    </source>
</evidence>
<dbReference type="GO" id="GO:0005524">
    <property type="term" value="F:ATP binding"/>
    <property type="evidence" value="ECO:0007669"/>
    <property type="project" value="UniProtKB-KW"/>
</dbReference>
<dbReference type="Pfam" id="PF13541">
    <property type="entry name" value="ChlI"/>
    <property type="match status" value="1"/>
</dbReference>
<name>A0A2R4W094_THEAF</name>
<evidence type="ECO:0000259" key="4">
    <source>
        <dbReference type="SMART" id="SM00382"/>
    </source>
</evidence>
<reference evidence="5 6" key="1">
    <citation type="submission" date="2017-04" db="EMBL/GenBank/DDBJ databases">
        <title>Genomic insights into metabolism of Thermodesulfobium acidiphilum.</title>
        <authorList>
            <person name="Toshchakov S.V."/>
            <person name="Frolov E.N."/>
            <person name="Kublanov I.V."/>
            <person name="Samarov N.I."/>
            <person name="Novikov A."/>
            <person name="Lebedinsky A.V."/>
            <person name="Bonch-Osmolovskaya E.A."/>
            <person name="Chernyh N.A."/>
        </authorList>
    </citation>
    <scope>NUCLEOTIDE SEQUENCE [LARGE SCALE GENOMIC DNA]</scope>
    <source>
        <strain evidence="5 6">3127-1</strain>
    </source>
</reference>
<dbReference type="InterPro" id="IPR027417">
    <property type="entry name" value="P-loop_NTPase"/>
</dbReference>
<dbReference type="Gene3D" id="3.30.230.10">
    <property type="match status" value="1"/>
</dbReference>
<dbReference type="KEGG" id="taci:TDSAC_0874"/>
<proteinExistence type="inferred from homology"/>
<dbReference type="SUPFAM" id="SSF52540">
    <property type="entry name" value="P-loop containing nucleoside triphosphate hydrolases"/>
    <property type="match status" value="1"/>
</dbReference>
<dbReference type="NCBIfam" id="TIGR00368">
    <property type="entry name" value="YifB family Mg chelatase-like AAA ATPase"/>
    <property type="match status" value="1"/>
</dbReference>
<keyword evidence="2" id="KW-0547">Nucleotide-binding</keyword>
<dbReference type="Pfam" id="PF01078">
    <property type="entry name" value="Mg_chelatase"/>
    <property type="match status" value="1"/>
</dbReference>
<dbReference type="InterPro" id="IPR014721">
    <property type="entry name" value="Ribsml_uS5_D2-typ_fold_subgr"/>
</dbReference>
<dbReference type="SMART" id="SM00382">
    <property type="entry name" value="AAA"/>
    <property type="match status" value="1"/>
</dbReference>
<dbReference type="RefSeq" id="WP_108310312.1">
    <property type="nucleotide sequence ID" value="NZ_CP020921.1"/>
</dbReference>
<dbReference type="InterPro" id="IPR004482">
    <property type="entry name" value="Mg_chelat-rel"/>
</dbReference>
<dbReference type="Pfam" id="PF13335">
    <property type="entry name" value="Mg_chelatase_C"/>
    <property type="match status" value="1"/>
</dbReference>
<gene>
    <name evidence="5" type="ORF">TDSAC_0874</name>
</gene>
<dbReference type="InterPro" id="IPR003593">
    <property type="entry name" value="AAA+_ATPase"/>
</dbReference>